<proteinExistence type="predicted"/>
<name>A0A2W7RSJ5_9BACT</name>
<organism evidence="2 3">
    <name type="scientific">Hydrotalea sandarakina</name>
    <dbReference type="NCBI Taxonomy" id="1004304"/>
    <lineage>
        <taxon>Bacteria</taxon>
        <taxon>Pseudomonadati</taxon>
        <taxon>Bacteroidota</taxon>
        <taxon>Chitinophagia</taxon>
        <taxon>Chitinophagales</taxon>
        <taxon>Chitinophagaceae</taxon>
        <taxon>Hydrotalea</taxon>
    </lineage>
</organism>
<evidence type="ECO:0000256" key="1">
    <source>
        <dbReference type="SAM" id="Phobius"/>
    </source>
</evidence>
<keyword evidence="1" id="KW-0472">Membrane</keyword>
<keyword evidence="1" id="KW-0812">Transmembrane</keyword>
<dbReference type="Pfam" id="PF06210">
    <property type="entry name" value="DUF1003"/>
    <property type="match status" value="1"/>
</dbReference>
<keyword evidence="1" id="KW-1133">Transmembrane helix</keyword>
<reference evidence="2 3" key="1">
    <citation type="submission" date="2018-06" db="EMBL/GenBank/DDBJ databases">
        <title>Genomic Encyclopedia of Archaeal and Bacterial Type Strains, Phase II (KMG-II): from individual species to whole genera.</title>
        <authorList>
            <person name="Goeker M."/>
        </authorList>
    </citation>
    <scope>NUCLEOTIDE SEQUENCE [LARGE SCALE GENOMIC DNA]</scope>
    <source>
        <strain evidence="2 3">DSM 23241</strain>
    </source>
</reference>
<dbReference type="PANTHER" id="PTHR41386">
    <property type="entry name" value="INTEGRAL MEMBRANE PROTEIN-RELATED"/>
    <property type="match status" value="1"/>
</dbReference>
<dbReference type="Proteomes" id="UP000249720">
    <property type="component" value="Unassembled WGS sequence"/>
</dbReference>
<accession>A0A2W7RSJ5</accession>
<evidence type="ECO:0000313" key="3">
    <source>
        <dbReference type="Proteomes" id="UP000249720"/>
    </source>
</evidence>
<keyword evidence="3" id="KW-1185">Reference proteome</keyword>
<feature type="transmembrane region" description="Helical" evidence="1">
    <location>
        <begin position="37"/>
        <end position="60"/>
    </location>
</feature>
<sequence>MNTINEIINNNNMVSPDSPVVNVNTAYKQQLTPLNKLALWITIKVGSMGFFILIFSWSALWLLWNTLGPKAYRFDPYPAFVLWLFISNLIQLLLMPLIMVGQNLQGIHAEIRAETDFRINQKSEMEIETILLRLEKQNELILEILKKLDSQKQPTNTSNPA</sequence>
<comment type="caution">
    <text evidence="2">The sequence shown here is derived from an EMBL/GenBank/DDBJ whole genome shotgun (WGS) entry which is preliminary data.</text>
</comment>
<gene>
    <name evidence="2" type="ORF">LX80_01314</name>
</gene>
<dbReference type="RefSeq" id="WP_211307714.1">
    <property type="nucleotide sequence ID" value="NZ_QKZV01000003.1"/>
</dbReference>
<dbReference type="AlphaFoldDB" id="A0A2W7RSJ5"/>
<feature type="transmembrane region" description="Helical" evidence="1">
    <location>
        <begin position="80"/>
        <end position="100"/>
    </location>
</feature>
<dbReference type="PANTHER" id="PTHR41386:SF1">
    <property type="entry name" value="MEMBRANE PROTEIN"/>
    <property type="match status" value="1"/>
</dbReference>
<dbReference type="InterPro" id="IPR010406">
    <property type="entry name" value="DUF1003"/>
</dbReference>
<protein>
    <submittedName>
        <fullName evidence="2">Uncharacterized protein DUF1003</fullName>
    </submittedName>
</protein>
<dbReference type="EMBL" id="QKZV01000003">
    <property type="protein sequence ID" value="PZX63663.1"/>
    <property type="molecule type" value="Genomic_DNA"/>
</dbReference>
<evidence type="ECO:0000313" key="2">
    <source>
        <dbReference type="EMBL" id="PZX63663.1"/>
    </source>
</evidence>